<dbReference type="EMBL" id="ML143403">
    <property type="protein sequence ID" value="TBU30871.1"/>
    <property type="molecule type" value="Genomic_DNA"/>
</dbReference>
<dbReference type="AlphaFoldDB" id="A0A4Q9MWI9"/>
<organism evidence="1">
    <name type="scientific">Dichomitus squalens</name>
    <dbReference type="NCBI Taxonomy" id="114155"/>
    <lineage>
        <taxon>Eukaryota</taxon>
        <taxon>Fungi</taxon>
        <taxon>Dikarya</taxon>
        <taxon>Basidiomycota</taxon>
        <taxon>Agaricomycotina</taxon>
        <taxon>Agaricomycetes</taxon>
        <taxon>Polyporales</taxon>
        <taxon>Polyporaceae</taxon>
        <taxon>Dichomitus</taxon>
    </lineage>
</organism>
<accession>A0A4Q9MWI9</accession>
<proteinExistence type="predicted"/>
<protein>
    <submittedName>
        <fullName evidence="1">Uncharacterized protein</fullName>
    </submittedName>
</protein>
<name>A0A4Q9MWI9_9APHY</name>
<gene>
    <name evidence="1" type="ORF">BD311DRAFT_658277</name>
</gene>
<evidence type="ECO:0000313" key="1">
    <source>
        <dbReference type="EMBL" id="TBU30871.1"/>
    </source>
</evidence>
<sequence>MRITRGRVWRVYDTVATRPNAVPVPRHIAFFGVEARIHVLCQPVCRHPVDVDDPHRAMQGDLL</sequence>
<dbReference type="Proteomes" id="UP000292957">
    <property type="component" value="Unassembled WGS sequence"/>
</dbReference>
<reference evidence="1" key="1">
    <citation type="submission" date="2019-01" db="EMBL/GenBank/DDBJ databases">
        <title>Draft genome sequences of three monokaryotic isolates of the white-rot basidiomycete fungus Dichomitus squalens.</title>
        <authorList>
            <consortium name="DOE Joint Genome Institute"/>
            <person name="Lopez S.C."/>
            <person name="Andreopoulos B."/>
            <person name="Pangilinan J."/>
            <person name="Lipzen A."/>
            <person name="Riley R."/>
            <person name="Ahrendt S."/>
            <person name="Ng V."/>
            <person name="Barry K."/>
            <person name="Daum C."/>
            <person name="Grigoriev I.V."/>
            <person name="Hilden K.S."/>
            <person name="Makela M.R."/>
            <person name="de Vries R.P."/>
        </authorList>
    </citation>
    <scope>NUCLEOTIDE SEQUENCE [LARGE SCALE GENOMIC DNA]</scope>
    <source>
        <strain evidence="1">OM18370.1</strain>
    </source>
</reference>